<sequence length="206" mass="22680">MRSISSIQWFFNNAVDEDEGLHRLVLEHSRFDNDGPFLTAAQHASFAAPPKGSMEPPLHRRMLALTTAFPHRDGAGRWDDLVPAIPSLDQLTVVWEQLILEYLHHIIDTPMSIPVPLDEPPSVVGEGVPSSPAPSHVPLFLPEQDFPTSPSPPPPSPRLPPLFGSVANLAIDLTGNDDELYESEESRHVRVSEVDGMDAVPKEEPL</sequence>
<evidence type="ECO:0000313" key="2">
    <source>
        <dbReference type="Proteomes" id="UP001163835"/>
    </source>
</evidence>
<reference evidence="1" key="1">
    <citation type="submission" date="2022-09" db="EMBL/GenBank/DDBJ databases">
        <title>A Global Phylogenomic Analysis of the Shiitake Genus Lentinula.</title>
        <authorList>
            <consortium name="DOE Joint Genome Institute"/>
            <person name="Sierra-Patev S."/>
            <person name="Min B."/>
            <person name="Naranjo-Ortiz M."/>
            <person name="Looney B."/>
            <person name="Konkel Z."/>
            <person name="Slot J.C."/>
            <person name="Sakamoto Y."/>
            <person name="Steenwyk J.L."/>
            <person name="Rokas A."/>
            <person name="Carro J."/>
            <person name="Camarero S."/>
            <person name="Ferreira P."/>
            <person name="Molpeceres G."/>
            <person name="Ruiz-Duenas F.J."/>
            <person name="Serrano A."/>
            <person name="Henrissat B."/>
            <person name="Drula E."/>
            <person name="Hughes K.W."/>
            <person name="Mata J.L."/>
            <person name="Ishikawa N.K."/>
            <person name="Vargas-Isla R."/>
            <person name="Ushijima S."/>
            <person name="Smith C.A."/>
            <person name="Ahrendt S."/>
            <person name="Andreopoulos W."/>
            <person name="He G."/>
            <person name="Labutti K."/>
            <person name="Lipzen A."/>
            <person name="Ng V."/>
            <person name="Riley R."/>
            <person name="Sandor L."/>
            <person name="Barry K."/>
            <person name="Martinez A.T."/>
            <person name="Xiao Y."/>
            <person name="Gibbons J.G."/>
            <person name="Terashima K."/>
            <person name="Grigoriev I.V."/>
            <person name="Hibbett D.S."/>
        </authorList>
    </citation>
    <scope>NUCLEOTIDE SEQUENCE</scope>
    <source>
        <strain evidence="1">TMI1499</strain>
    </source>
</reference>
<name>A0ACC1THM0_9AGAR</name>
<comment type="caution">
    <text evidence="1">The sequence shown here is derived from an EMBL/GenBank/DDBJ whole genome shotgun (WGS) entry which is preliminary data.</text>
</comment>
<evidence type="ECO:0000313" key="1">
    <source>
        <dbReference type="EMBL" id="KAJ3804113.1"/>
    </source>
</evidence>
<gene>
    <name evidence="1" type="ORF">F5876DRAFT_83753</name>
</gene>
<dbReference type="EMBL" id="MU796292">
    <property type="protein sequence ID" value="KAJ3804113.1"/>
    <property type="molecule type" value="Genomic_DNA"/>
</dbReference>
<protein>
    <submittedName>
        <fullName evidence="1">Uncharacterized protein</fullName>
    </submittedName>
</protein>
<dbReference type="Proteomes" id="UP001163835">
    <property type="component" value="Unassembled WGS sequence"/>
</dbReference>
<keyword evidence="2" id="KW-1185">Reference proteome</keyword>
<organism evidence="1 2">
    <name type="scientific">Lentinula aff. lateritia</name>
    <dbReference type="NCBI Taxonomy" id="2804960"/>
    <lineage>
        <taxon>Eukaryota</taxon>
        <taxon>Fungi</taxon>
        <taxon>Dikarya</taxon>
        <taxon>Basidiomycota</taxon>
        <taxon>Agaricomycotina</taxon>
        <taxon>Agaricomycetes</taxon>
        <taxon>Agaricomycetidae</taxon>
        <taxon>Agaricales</taxon>
        <taxon>Marasmiineae</taxon>
        <taxon>Omphalotaceae</taxon>
        <taxon>Lentinula</taxon>
    </lineage>
</organism>
<accession>A0ACC1THM0</accession>
<proteinExistence type="predicted"/>